<gene>
    <name evidence="2" type="ORF">PAPYR_6067</name>
</gene>
<evidence type="ECO:0000256" key="1">
    <source>
        <dbReference type="SAM" id="MobiDB-lite"/>
    </source>
</evidence>
<evidence type="ECO:0000313" key="2">
    <source>
        <dbReference type="EMBL" id="KAJ4458248.1"/>
    </source>
</evidence>
<protein>
    <submittedName>
        <fullName evidence="2">Uncharacterized protein</fullName>
    </submittedName>
</protein>
<sequence>MLGAIAVDAVTTLQHKKRRFWSKLAWQKVTWLLDERYPHILLSPTNTSFADRDGFVVSSFQTVPEIMGRAESVGVTRNGAIVFGLAPSGMIFLWHRSRPEVQGLMPPPAWPQPHPKNATFHARREKPRSGTGREAKFYRLAVSDDGTKLVGWSDEGAWLGSVTGVPARLFWSKLPAESLCLGTVGVTEVAFSPSGCGPDLTCRITHVFSPLHAPPQVLQQYKTLYRPACPALGLFLPCSSRTSQPGWCEAPSQCLGGPHHPARSDRPLSMQLGTPLVDVNLHLAAPPAGPPLPVIIAGLSVTFRGQGNPAPPLADPTPASTAVGPSAFSAATATAAATAAAVAAAVGRTVIPSHHPRRPVPQEYTAATHAQAIEVPCPGGGGTLEPVSIVTSWDGQGSLLAVGLNTPCPGDSRILYWAPGRGLICSVMFGACAQREPCPQLRGAPSQIWDMGWTADGAFLVVLSGPGRISLLTRLGEPIALVARCFAPLAMGPAPPRPAPSPSERTGRSAGVRRPTAAAPVVMRQSQMAQGLLVTIPGLVTGEKYHPGDYKVSRSPR</sequence>
<feature type="region of interest" description="Disordered" evidence="1">
    <location>
        <begin position="493"/>
        <end position="520"/>
    </location>
</feature>
<keyword evidence="3" id="KW-1185">Reference proteome</keyword>
<reference evidence="2" key="1">
    <citation type="journal article" date="2022" name="bioRxiv">
        <title>Genomics of Preaxostyla Flagellates Illuminates Evolutionary Transitions and the Path Towards Mitochondrial Loss.</title>
        <authorList>
            <person name="Novak L.V.F."/>
            <person name="Treitli S.C."/>
            <person name="Pyrih J."/>
            <person name="Halakuc P."/>
            <person name="Pipaliya S.V."/>
            <person name="Vacek V."/>
            <person name="Brzon O."/>
            <person name="Soukal P."/>
            <person name="Eme L."/>
            <person name="Dacks J.B."/>
            <person name="Karnkowska A."/>
            <person name="Elias M."/>
            <person name="Hampl V."/>
        </authorList>
    </citation>
    <scope>NUCLEOTIDE SEQUENCE</scope>
    <source>
        <strain evidence="2">RCP-MX</strain>
    </source>
</reference>
<accession>A0ABQ8UG59</accession>
<comment type="caution">
    <text evidence="2">The sequence shown here is derived from an EMBL/GenBank/DDBJ whole genome shotgun (WGS) entry which is preliminary data.</text>
</comment>
<proteinExistence type="predicted"/>
<dbReference type="Proteomes" id="UP001141327">
    <property type="component" value="Unassembled WGS sequence"/>
</dbReference>
<dbReference type="EMBL" id="JAPMOS010000032">
    <property type="protein sequence ID" value="KAJ4458248.1"/>
    <property type="molecule type" value="Genomic_DNA"/>
</dbReference>
<name>A0ABQ8UG59_9EUKA</name>
<evidence type="ECO:0000313" key="3">
    <source>
        <dbReference type="Proteomes" id="UP001141327"/>
    </source>
</evidence>
<organism evidence="2 3">
    <name type="scientific">Paratrimastix pyriformis</name>
    <dbReference type="NCBI Taxonomy" id="342808"/>
    <lineage>
        <taxon>Eukaryota</taxon>
        <taxon>Metamonada</taxon>
        <taxon>Preaxostyla</taxon>
        <taxon>Paratrimastigidae</taxon>
        <taxon>Paratrimastix</taxon>
    </lineage>
</organism>